<feature type="domain" description="Putative amidase" evidence="2">
    <location>
        <begin position="30"/>
        <end position="192"/>
    </location>
</feature>
<evidence type="ECO:0000256" key="1">
    <source>
        <dbReference type="SAM" id="SignalP"/>
    </source>
</evidence>
<evidence type="ECO:0000259" key="2">
    <source>
        <dbReference type="Pfam" id="PF12671"/>
    </source>
</evidence>
<organism evidence="3 4">
    <name type="scientific">Candidatus Aquicultor secundus</name>
    <dbReference type="NCBI Taxonomy" id="1973895"/>
    <lineage>
        <taxon>Bacteria</taxon>
        <taxon>Bacillati</taxon>
        <taxon>Actinomycetota</taxon>
        <taxon>Candidatus Aquicultoria</taxon>
        <taxon>Candidatus Aquicultorales</taxon>
        <taxon>Candidatus Aquicultoraceae</taxon>
        <taxon>Candidatus Aquicultor</taxon>
    </lineage>
</organism>
<dbReference type="Proteomes" id="UP000230956">
    <property type="component" value="Unassembled WGS sequence"/>
</dbReference>
<keyword evidence="1" id="KW-0732">Signal</keyword>
<reference evidence="4" key="1">
    <citation type="submission" date="2017-09" db="EMBL/GenBank/DDBJ databases">
        <title>Depth-based differentiation of microbial function through sediment-hosted aquifers and enrichment of novel symbionts in the deep terrestrial subsurface.</title>
        <authorList>
            <person name="Probst A.J."/>
            <person name="Ladd B."/>
            <person name="Jarett J.K."/>
            <person name="Geller-Mcgrath D.E."/>
            <person name="Sieber C.M.K."/>
            <person name="Emerson J.B."/>
            <person name="Anantharaman K."/>
            <person name="Thomas B.C."/>
            <person name="Malmstrom R."/>
            <person name="Stieglmeier M."/>
            <person name="Klingl A."/>
            <person name="Woyke T."/>
            <person name="Ryan C.M."/>
            <person name="Banfield J.F."/>
        </authorList>
    </citation>
    <scope>NUCLEOTIDE SEQUENCE [LARGE SCALE GENOMIC DNA]</scope>
</reference>
<dbReference type="RefSeq" id="WP_286677536.1">
    <property type="nucleotide sequence ID" value="NZ_MNXI01000013.1"/>
</dbReference>
<feature type="signal peptide" evidence="1">
    <location>
        <begin position="1"/>
        <end position="28"/>
    </location>
</feature>
<gene>
    <name evidence="3" type="ORF">COY37_11090</name>
</gene>
<dbReference type="AlphaFoldDB" id="A0A2M7T587"/>
<name>A0A2M7T587_9ACTN</name>
<dbReference type="PANTHER" id="PTHR40032">
    <property type="entry name" value="EXPORTED PROTEIN-RELATED"/>
    <property type="match status" value="1"/>
</dbReference>
<proteinExistence type="predicted"/>
<protein>
    <recommendedName>
        <fullName evidence="2">Putative amidase domain-containing protein</fullName>
    </recommendedName>
</protein>
<evidence type="ECO:0000313" key="4">
    <source>
        <dbReference type="Proteomes" id="UP000230956"/>
    </source>
</evidence>
<evidence type="ECO:0000313" key="3">
    <source>
        <dbReference type="EMBL" id="PIZ35057.1"/>
    </source>
</evidence>
<dbReference type="EMBL" id="PFNG01000256">
    <property type="protein sequence ID" value="PIZ35057.1"/>
    <property type="molecule type" value="Genomic_DNA"/>
</dbReference>
<accession>A0A2M7T587</accession>
<dbReference type="InterPro" id="IPR024301">
    <property type="entry name" value="Amidase_6"/>
</dbReference>
<dbReference type="PANTHER" id="PTHR40032:SF1">
    <property type="entry name" value="EXPORTED PROTEIN"/>
    <property type="match status" value="1"/>
</dbReference>
<sequence>MIRKGKLLFVFCLLLAIGNFGLTSDAYASYSASGAAQYAEKYATSPNSSWPYFSSDCTNFTSQALYSGGGWPMRYGSTEDTKWYMEHHWYGWTWSNSWTVASYFYNFLRAGSSNYLGSWKAPTNGSNSSITRGDMLAYDWDSNGSKDHGGIVTAYGTDPSNTGYYGDLQCQHTTNRYRAIWHLWPYNPNRATTTIYARRPY</sequence>
<feature type="chain" id="PRO_5014637184" description="Putative amidase domain-containing protein" evidence="1">
    <location>
        <begin position="29"/>
        <end position="201"/>
    </location>
</feature>
<comment type="caution">
    <text evidence="3">The sequence shown here is derived from an EMBL/GenBank/DDBJ whole genome shotgun (WGS) entry which is preliminary data.</text>
</comment>
<dbReference type="Pfam" id="PF12671">
    <property type="entry name" value="Amidase_6"/>
    <property type="match status" value="1"/>
</dbReference>